<keyword evidence="2" id="KW-0067">ATP-binding</keyword>
<evidence type="ECO:0000256" key="2">
    <source>
        <dbReference type="PIRSR" id="PIRSR640198-2"/>
    </source>
</evidence>
<dbReference type="SUPFAM" id="SSF140931">
    <property type="entry name" value="Fic-like"/>
    <property type="match status" value="1"/>
</dbReference>
<organism evidence="4 5">
    <name type="scientific">Candidatus Desulfatibia vada</name>
    <dbReference type="NCBI Taxonomy" id="2841696"/>
    <lineage>
        <taxon>Bacteria</taxon>
        <taxon>Pseudomonadati</taxon>
        <taxon>Thermodesulfobacteriota</taxon>
        <taxon>Desulfobacteria</taxon>
        <taxon>Desulfobacterales</taxon>
        <taxon>Desulfobacterales incertae sedis</taxon>
        <taxon>Candidatus Desulfatibia</taxon>
    </lineage>
</organism>
<feature type="domain" description="Fido" evidence="3">
    <location>
        <begin position="113"/>
        <end position="283"/>
    </location>
</feature>
<keyword evidence="2" id="KW-0547">Nucleotide-binding</keyword>
<evidence type="ECO:0000313" key="4">
    <source>
        <dbReference type="EMBL" id="MBC8434446.1"/>
    </source>
</evidence>
<protein>
    <submittedName>
        <fullName evidence="4">Fic family protein</fullName>
    </submittedName>
</protein>
<dbReference type="Proteomes" id="UP000605201">
    <property type="component" value="Unassembled WGS sequence"/>
</dbReference>
<dbReference type="Gene3D" id="1.10.3290.10">
    <property type="entry name" value="Fido-like domain"/>
    <property type="match status" value="1"/>
</dbReference>
<dbReference type="EMBL" id="JACNIG010000444">
    <property type="protein sequence ID" value="MBC8434446.1"/>
    <property type="molecule type" value="Genomic_DNA"/>
</dbReference>
<feature type="binding site" evidence="2">
    <location>
        <begin position="159"/>
        <end position="162"/>
    </location>
    <ligand>
        <name>ATP</name>
        <dbReference type="ChEBI" id="CHEBI:30616"/>
    </ligand>
</feature>
<dbReference type="InterPro" id="IPR003812">
    <property type="entry name" value="Fido"/>
</dbReference>
<name>A0A8J6NUU5_9BACT</name>
<dbReference type="GO" id="GO:0005524">
    <property type="term" value="F:ATP binding"/>
    <property type="evidence" value="ECO:0007669"/>
    <property type="project" value="UniProtKB-KW"/>
</dbReference>
<feature type="active site" evidence="1">
    <location>
        <position position="206"/>
    </location>
</feature>
<comment type="caution">
    <text evidence="4">The sequence shown here is derived from an EMBL/GenBank/DDBJ whole genome shotgun (WGS) entry which is preliminary data.</text>
</comment>
<dbReference type="Pfam" id="PF02661">
    <property type="entry name" value="Fic"/>
    <property type="match status" value="1"/>
</dbReference>
<feature type="binding site" evidence="2">
    <location>
        <begin position="210"/>
        <end position="217"/>
    </location>
    <ligand>
        <name>ATP</name>
        <dbReference type="ChEBI" id="CHEBI:30616"/>
    </ligand>
</feature>
<evidence type="ECO:0000259" key="3">
    <source>
        <dbReference type="PROSITE" id="PS51459"/>
    </source>
</evidence>
<accession>A0A8J6NUU5</accession>
<sequence length="397" mass="44924">MFHTAYKMTPQMPAASGALSDLAIDVYRKSASLGARLHPIVLKALIEFLRLTNSYYSNLIEGHYTHPVDIERAFKDEYAEDQAARNRQMEARVHVEVQKIIEAKSEAGEIRVCTSDFICLIHRLFYERLPKELWIVHNEETGAEQEVVPGHFRIVTVKVGRHTPPDPKEIAGLMERFVEIYAPESHRGTDRLLAAAASHHRLAWIHPFLDGNGRVSRLFTDCYLIHSGVDGYGLWMISRGFARHRNSYVQNLADADASRQGGVNGRGHLSQRGLDRFCRFFLETCMDQITFMGSLLDIDGMLDRLRGYIELRNRKMIPGVLPIKSEAFFLLREAFLAGEFARGEAARITGLGERTARKVLRQLTDEGLLVSDTPKAPVRLAFSATTATYWLPNLISE</sequence>
<dbReference type="AlphaFoldDB" id="A0A8J6NUU5"/>
<dbReference type="PANTHER" id="PTHR13504:SF38">
    <property type="entry name" value="FIDO DOMAIN-CONTAINING PROTEIN"/>
    <property type="match status" value="1"/>
</dbReference>
<dbReference type="InterPro" id="IPR036597">
    <property type="entry name" value="Fido-like_dom_sf"/>
</dbReference>
<evidence type="ECO:0000256" key="1">
    <source>
        <dbReference type="PIRSR" id="PIRSR640198-1"/>
    </source>
</evidence>
<reference evidence="4 5" key="1">
    <citation type="submission" date="2020-08" db="EMBL/GenBank/DDBJ databases">
        <title>Bridging the membrane lipid divide: bacteria of the FCB group superphylum have the potential to synthesize archaeal ether lipids.</title>
        <authorList>
            <person name="Villanueva L."/>
            <person name="Von Meijenfeldt F.A.B."/>
            <person name="Westbye A.B."/>
            <person name="Yadav S."/>
            <person name="Hopmans E.C."/>
            <person name="Dutilh B.E."/>
            <person name="Sinninghe Damste J.S."/>
        </authorList>
    </citation>
    <scope>NUCLEOTIDE SEQUENCE [LARGE SCALE GENOMIC DNA]</scope>
    <source>
        <strain evidence="4">NIOZ-UU17</strain>
    </source>
</reference>
<evidence type="ECO:0000313" key="5">
    <source>
        <dbReference type="Proteomes" id="UP000605201"/>
    </source>
</evidence>
<dbReference type="InterPro" id="IPR040198">
    <property type="entry name" value="Fido_containing"/>
</dbReference>
<gene>
    <name evidence="4" type="ORF">H8D96_21265</name>
</gene>
<dbReference type="PROSITE" id="PS51459">
    <property type="entry name" value="FIDO"/>
    <property type="match status" value="1"/>
</dbReference>
<dbReference type="PANTHER" id="PTHR13504">
    <property type="entry name" value="FIDO DOMAIN-CONTAINING PROTEIN DDB_G0283145"/>
    <property type="match status" value="1"/>
</dbReference>
<proteinExistence type="predicted"/>